<reference evidence="3 4" key="1">
    <citation type="journal article" date="2018" name="IMA Fungus">
        <title>IMA Genome-F 9: Draft genome sequence of Annulohypoxylon stygium, Aspergillus mulundensis, Berkeleyomyces basicola (syn. Thielaviopsis basicola), Ceratocystis smalleyi, two Cercospora beticola strains, Coleophoma cylindrospora, Fusarium fracticaudum, Phialophora cf. hyalina, and Morchella septimelata.</title>
        <authorList>
            <person name="Wingfield B.D."/>
            <person name="Bills G.F."/>
            <person name="Dong Y."/>
            <person name="Huang W."/>
            <person name="Nel W.J."/>
            <person name="Swalarsk-Parry B.S."/>
            <person name="Vaghefi N."/>
            <person name="Wilken P.M."/>
            <person name="An Z."/>
            <person name="de Beer Z.W."/>
            <person name="De Vos L."/>
            <person name="Chen L."/>
            <person name="Duong T.A."/>
            <person name="Gao Y."/>
            <person name="Hammerbacher A."/>
            <person name="Kikkert J.R."/>
            <person name="Li Y."/>
            <person name="Li H."/>
            <person name="Li K."/>
            <person name="Li Q."/>
            <person name="Liu X."/>
            <person name="Ma X."/>
            <person name="Naidoo K."/>
            <person name="Pethybridge S.J."/>
            <person name="Sun J."/>
            <person name="Steenkamp E.T."/>
            <person name="van der Nest M.A."/>
            <person name="van Wyk S."/>
            <person name="Wingfield M.J."/>
            <person name="Xiong C."/>
            <person name="Yue Q."/>
            <person name="Zhang X."/>
        </authorList>
    </citation>
    <scope>NUCLEOTIDE SEQUENCE [LARGE SCALE GENOMIC DNA]</scope>
    <source>
        <strain evidence="3 4">DSM 5745</strain>
    </source>
</reference>
<protein>
    <recommendedName>
        <fullName evidence="2">F-box domain-containing protein</fullName>
    </recommendedName>
</protein>
<feature type="domain" description="F-box" evidence="2">
    <location>
        <begin position="26"/>
        <end position="75"/>
    </location>
</feature>
<gene>
    <name evidence="3" type="ORF">DSM5745_09494</name>
</gene>
<dbReference type="GeneID" id="38119864"/>
<dbReference type="InterPro" id="IPR036047">
    <property type="entry name" value="F-box-like_dom_sf"/>
</dbReference>
<accession>A0A3D8QVF7</accession>
<dbReference type="PROSITE" id="PS50181">
    <property type="entry name" value="FBOX"/>
    <property type="match status" value="1"/>
</dbReference>
<dbReference type="RefSeq" id="XP_026599858.1">
    <property type="nucleotide sequence ID" value="XM_026751510.1"/>
</dbReference>
<dbReference type="Pfam" id="PF00646">
    <property type="entry name" value="F-box"/>
    <property type="match status" value="1"/>
</dbReference>
<sequence>MSARNQSKGPCVQNPTAQPPLSRPSTPGLSDLPPELMAEIASNLDLMDLKNLRLVSHYLNESTNYVFVKEAFETLCTDFSTNSLDRILNISDRPDIAIHVKQLHIWIPFISLAILTQGRFTDGGLPWRRDYDIGRLVFPQRKARLWEDALAGLVNCSCFRLERPRSRSAFDDENHILSLTDNHVIMMNLLASGRVGVEKYSLNWVRGDGKVYKHWLRMYELDRRHLGSPTFAKAWANLREFTHNMERDCEAEAEYIVDLLSLAPKLQSLDLGLPSKEAEATDIVIARLGSSKIPFRLQKLSLRRGICSFEHALSKLLKCHSATLTSLKLEDLCLTGDALLGVFQFFHEHRFPAVEDFNFNGLADRGGPDGATRVVRLTTFTQGYAKRIIERTGGLLVYYPQPGPRAILYYSGPGGGEVLASLHEQVAMRP</sequence>
<dbReference type="OrthoDB" id="5279008at2759"/>
<evidence type="ECO:0000313" key="4">
    <source>
        <dbReference type="Proteomes" id="UP000256690"/>
    </source>
</evidence>
<name>A0A3D8QVF7_9EURO</name>
<dbReference type="CDD" id="cd09917">
    <property type="entry name" value="F-box_SF"/>
    <property type="match status" value="1"/>
</dbReference>
<dbReference type="SUPFAM" id="SSF81383">
    <property type="entry name" value="F-box domain"/>
    <property type="match status" value="1"/>
</dbReference>
<feature type="region of interest" description="Disordered" evidence="1">
    <location>
        <begin position="1"/>
        <end position="29"/>
    </location>
</feature>
<evidence type="ECO:0000259" key="2">
    <source>
        <dbReference type="PROSITE" id="PS50181"/>
    </source>
</evidence>
<comment type="caution">
    <text evidence="3">The sequence shown here is derived from an EMBL/GenBank/DDBJ whole genome shotgun (WGS) entry which is preliminary data.</text>
</comment>
<organism evidence="3 4">
    <name type="scientific">Aspergillus mulundensis</name>
    <dbReference type="NCBI Taxonomy" id="1810919"/>
    <lineage>
        <taxon>Eukaryota</taxon>
        <taxon>Fungi</taxon>
        <taxon>Dikarya</taxon>
        <taxon>Ascomycota</taxon>
        <taxon>Pezizomycotina</taxon>
        <taxon>Eurotiomycetes</taxon>
        <taxon>Eurotiomycetidae</taxon>
        <taxon>Eurotiales</taxon>
        <taxon>Aspergillaceae</taxon>
        <taxon>Aspergillus</taxon>
        <taxon>Aspergillus subgen. Nidulantes</taxon>
    </lineage>
</organism>
<evidence type="ECO:0000256" key="1">
    <source>
        <dbReference type="SAM" id="MobiDB-lite"/>
    </source>
</evidence>
<feature type="compositionally biased region" description="Polar residues" evidence="1">
    <location>
        <begin position="1"/>
        <end position="16"/>
    </location>
</feature>
<proteinExistence type="predicted"/>
<dbReference type="SMART" id="SM00256">
    <property type="entry name" value="FBOX"/>
    <property type="match status" value="1"/>
</dbReference>
<keyword evidence="4" id="KW-1185">Reference proteome</keyword>
<dbReference type="Proteomes" id="UP000256690">
    <property type="component" value="Unassembled WGS sequence"/>
</dbReference>
<dbReference type="EMBL" id="PVWQ01000013">
    <property type="protein sequence ID" value="RDW65755.1"/>
    <property type="molecule type" value="Genomic_DNA"/>
</dbReference>
<dbReference type="InterPro" id="IPR001810">
    <property type="entry name" value="F-box_dom"/>
</dbReference>
<dbReference type="AlphaFoldDB" id="A0A3D8QVF7"/>
<evidence type="ECO:0000313" key="3">
    <source>
        <dbReference type="EMBL" id="RDW65755.1"/>
    </source>
</evidence>